<dbReference type="RefSeq" id="WP_080966421.1">
    <property type="nucleotide sequence ID" value="NZ_JAKHEY010000009.1"/>
</dbReference>
<dbReference type="Proteomes" id="UP001211566">
    <property type="component" value="Unassembled WGS sequence"/>
</dbReference>
<comment type="caution">
    <text evidence="3">The sequence shown here is derived from an EMBL/GenBank/DDBJ whole genome shotgun (WGS) entry which is preliminary data.</text>
</comment>
<protein>
    <submittedName>
        <fullName evidence="3">Uncharacterized protein</fullName>
    </submittedName>
</protein>
<dbReference type="AlphaFoldDB" id="A0AAW5WZE6"/>
<evidence type="ECO:0000313" key="5">
    <source>
        <dbReference type="Proteomes" id="UP001211566"/>
    </source>
</evidence>
<dbReference type="Proteomes" id="UP001211420">
    <property type="component" value="Unassembled WGS sequence"/>
</dbReference>
<reference evidence="2 4" key="2">
    <citation type="submission" date="2022-01" db="EMBL/GenBank/DDBJ databases">
        <title>VMRC isolate genome collection.</title>
        <authorList>
            <person name="France M."/>
            <person name="Rutt L."/>
            <person name="Humphrys M."/>
            <person name="Ravel J."/>
        </authorList>
    </citation>
    <scope>NUCLEOTIDE SEQUENCE [LARGE SCALE GENOMIC DNA]</scope>
    <source>
        <strain evidence="2 4">C0172B4</strain>
    </source>
</reference>
<evidence type="ECO:0000256" key="1">
    <source>
        <dbReference type="SAM" id="Phobius"/>
    </source>
</evidence>
<name>A0AAW5WZE6_9LACO</name>
<evidence type="ECO:0000313" key="3">
    <source>
        <dbReference type="EMBL" id="MCZ9678700.1"/>
    </source>
</evidence>
<evidence type="ECO:0000313" key="4">
    <source>
        <dbReference type="Proteomes" id="UP001211420"/>
    </source>
</evidence>
<keyword evidence="1" id="KW-0472">Membrane</keyword>
<feature type="transmembrane region" description="Helical" evidence="1">
    <location>
        <begin position="34"/>
        <end position="58"/>
    </location>
</feature>
<evidence type="ECO:0000313" key="2">
    <source>
        <dbReference type="EMBL" id="MCZ3622550.1"/>
    </source>
</evidence>
<accession>A0AAW5WZE6</accession>
<keyword evidence="1" id="KW-0812">Transmembrane</keyword>
<reference evidence="3" key="1">
    <citation type="submission" date="2022-01" db="EMBL/GenBank/DDBJ databases">
        <title>STING isolate genome collection.</title>
        <authorList>
            <person name="France M."/>
            <person name="Rutt L."/>
            <person name="Humphrys M."/>
            <person name="Ravel J."/>
        </authorList>
    </citation>
    <scope>NUCLEOTIDE SEQUENCE</scope>
    <source>
        <strain evidence="3">C0081E5</strain>
    </source>
</reference>
<keyword evidence="4" id="KW-1185">Reference proteome</keyword>
<organism evidence="3 5">
    <name type="scientific">Lactobacillus mulieris</name>
    <dbReference type="NCBI Taxonomy" id="2508708"/>
    <lineage>
        <taxon>Bacteria</taxon>
        <taxon>Bacillati</taxon>
        <taxon>Bacillota</taxon>
        <taxon>Bacilli</taxon>
        <taxon>Lactobacillales</taxon>
        <taxon>Lactobacillaceae</taxon>
        <taxon>Lactobacillus</taxon>
    </lineage>
</organism>
<dbReference type="EMBL" id="JAKHPW010000008">
    <property type="protein sequence ID" value="MCZ3622550.1"/>
    <property type="molecule type" value="Genomic_DNA"/>
</dbReference>
<sequence length="69" mass="8146">MRLLQVWKEKQAVTYQDLINTILRRWHKRITADGAFKVWCITVTLLAVISILCVVFLVQNPDLPWDHNL</sequence>
<keyword evidence="1" id="KW-1133">Transmembrane helix</keyword>
<proteinExistence type="predicted"/>
<dbReference type="EMBL" id="JAKHEY010000009">
    <property type="protein sequence ID" value="MCZ9678700.1"/>
    <property type="molecule type" value="Genomic_DNA"/>
</dbReference>
<gene>
    <name evidence="2" type="ORF">L2772_06640</name>
    <name evidence="3" type="ORF">L2Z99_06315</name>
</gene>